<organism evidence="2 3">
    <name type="scientific">Pontibacter saemangeumensis</name>
    <dbReference type="NCBI Taxonomy" id="1084525"/>
    <lineage>
        <taxon>Bacteria</taxon>
        <taxon>Pseudomonadati</taxon>
        <taxon>Bacteroidota</taxon>
        <taxon>Cytophagia</taxon>
        <taxon>Cytophagales</taxon>
        <taxon>Hymenobacteraceae</taxon>
        <taxon>Pontibacter</taxon>
    </lineage>
</organism>
<evidence type="ECO:0008006" key="4">
    <source>
        <dbReference type="Google" id="ProtNLM"/>
    </source>
</evidence>
<dbReference type="Proteomes" id="UP001500552">
    <property type="component" value="Unassembled WGS sequence"/>
</dbReference>
<proteinExistence type="predicted"/>
<keyword evidence="1" id="KW-1133">Transmembrane helix</keyword>
<evidence type="ECO:0000256" key="1">
    <source>
        <dbReference type="SAM" id="Phobius"/>
    </source>
</evidence>
<dbReference type="RefSeq" id="WP_345161928.1">
    <property type="nucleotide sequence ID" value="NZ_BAABHC010000029.1"/>
</dbReference>
<evidence type="ECO:0000313" key="2">
    <source>
        <dbReference type="EMBL" id="GAA4442109.1"/>
    </source>
</evidence>
<name>A0ABP8M3X6_9BACT</name>
<gene>
    <name evidence="2" type="ORF">GCM10023188_41410</name>
</gene>
<comment type="caution">
    <text evidence="2">The sequence shown here is derived from an EMBL/GenBank/DDBJ whole genome shotgun (WGS) entry which is preliminary data.</text>
</comment>
<accession>A0ABP8M3X6</accession>
<evidence type="ECO:0000313" key="3">
    <source>
        <dbReference type="Proteomes" id="UP001500552"/>
    </source>
</evidence>
<keyword evidence="3" id="KW-1185">Reference proteome</keyword>
<keyword evidence="1" id="KW-0472">Membrane</keyword>
<sequence>MYINLYPNKHLNATKKSVLAMGLFLAAGGAYALLRELFWRTDFQSGWAMASAGVTLIGFLSIVVAMDKIRVKDAYLSITPERLMYRLSVMGREQLLPWESIRALQVTEHVVVFEQEQGTVTKLRLGLIQQPEIARHVSRSILLAAMEKGIPVNGVAAVPRKPSLQE</sequence>
<keyword evidence="1" id="KW-0812">Transmembrane</keyword>
<feature type="transmembrane region" description="Helical" evidence="1">
    <location>
        <begin position="46"/>
        <end position="66"/>
    </location>
</feature>
<dbReference type="EMBL" id="BAABHC010000029">
    <property type="protein sequence ID" value="GAA4442109.1"/>
    <property type="molecule type" value="Genomic_DNA"/>
</dbReference>
<feature type="transmembrane region" description="Helical" evidence="1">
    <location>
        <begin position="18"/>
        <end position="34"/>
    </location>
</feature>
<reference evidence="3" key="1">
    <citation type="journal article" date="2019" name="Int. J. Syst. Evol. Microbiol.">
        <title>The Global Catalogue of Microorganisms (GCM) 10K type strain sequencing project: providing services to taxonomists for standard genome sequencing and annotation.</title>
        <authorList>
            <consortium name="The Broad Institute Genomics Platform"/>
            <consortium name="The Broad Institute Genome Sequencing Center for Infectious Disease"/>
            <person name="Wu L."/>
            <person name="Ma J."/>
        </authorList>
    </citation>
    <scope>NUCLEOTIDE SEQUENCE [LARGE SCALE GENOMIC DNA]</scope>
    <source>
        <strain evidence="3">JCM 17926</strain>
    </source>
</reference>
<protein>
    <recommendedName>
        <fullName evidence="4">PH domain-containing protein</fullName>
    </recommendedName>
</protein>